<dbReference type="AlphaFoldDB" id="A0A8I2KKZ7"/>
<dbReference type="RefSeq" id="WP_039496378.1">
    <property type="nucleotide sequence ID" value="NZ_CBCSDF010000004.1"/>
</dbReference>
<dbReference type="EMBL" id="CP137579">
    <property type="protein sequence ID" value="WOX30700.1"/>
    <property type="molecule type" value="Genomic_DNA"/>
</dbReference>
<dbReference type="InterPro" id="IPR000073">
    <property type="entry name" value="AB_hydrolase_1"/>
</dbReference>
<dbReference type="InterPro" id="IPR029058">
    <property type="entry name" value="AB_hydrolase_fold"/>
</dbReference>
<evidence type="ECO:0000256" key="1">
    <source>
        <dbReference type="SAM" id="SignalP"/>
    </source>
</evidence>
<protein>
    <submittedName>
        <fullName evidence="3">Alpha/beta hydrolase</fullName>
    </submittedName>
</protein>
<dbReference type="EMBL" id="WEIA01000003">
    <property type="protein sequence ID" value="NLR21064.1"/>
    <property type="molecule type" value="Genomic_DNA"/>
</dbReference>
<keyword evidence="1" id="KW-0732">Signal</keyword>
<gene>
    <name evidence="3" type="ORF">F9Y85_06990</name>
    <name evidence="4" type="ORF">R5H13_22735</name>
</gene>
<dbReference type="Gene3D" id="3.40.50.1820">
    <property type="entry name" value="alpha/beta hydrolase"/>
    <property type="match status" value="1"/>
</dbReference>
<keyword evidence="3" id="KW-0378">Hydrolase</keyword>
<reference evidence="3" key="1">
    <citation type="submission" date="2019-10" db="EMBL/GenBank/DDBJ databases">
        <authorList>
            <person name="Paulsen S."/>
        </authorList>
    </citation>
    <scope>NUCLEOTIDE SEQUENCE</scope>
    <source>
        <strain evidence="3">LMG 19692</strain>
    </source>
</reference>
<dbReference type="SUPFAM" id="SSF53474">
    <property type="entry name" value="alpha/beta-Hydrolases"/>
    <property type="match status" value="1"/>
</dbReference>
<dbReference type="GO" id="GO:0016787">
    <property type="term" value="F:hydrolase activity"/>
    <property type="evidence" value="ECO:0007669"/>
    <property type="project" value="UniProtKB-KW"/>
</dbReference>
<sequence length="276" mass="31053">MYRTLTLLGLLFVNSAYAQIALERDIQEHIVVANKVSLQVYHVAGNEPAVVFESGSAAPAIYWTPVMMGLAQQVPNALVAYNREGYGKSELSRRAYSIDTDNRNLREVLRTLDIRPPFIYVGHSYAYYVMQNYITYYPEQVAGLLYVDPVTVYFIDKTHALAQDKLLKPLSTLPENTFGEALRRETQALSETVASVRAHQAPDHIPCRVIVAQRPFDPTQRDVKAWREGQEALASHCDSELIIAKGSDHTVPMNAPQVVVEQVVQLIRKLESKKPL</sequence>
<evidence type="ECO:0000313" key="6">
    <source>
        <dbReference type="Proteomes" id="UP001304419"/>
    </source>
</evidence>
<dbReference type="Proteomes" id="UP000646877">
    <property type="component" value="Unassembled WGS sequence"/>
</dbReference>
<feature type="chain" id="PRO_5044460646" evidence="1">
    <location>
        <begin position="19"/>
        <end position="276"/>
    </location>
</feature>
<dbReference type="Pfam" id="PF12697">
    <property type="entry name" value="Abhydrolase_6"/>
    <property type="match status" value="1"/>
</dbReference>
<feature type="domain" description="AB hydrolase-1" evidence="2">
    <location>
        <begin position="50"/>
        <end position="261"/>
    </location>
</feature>
<evidence type="ECO:0000313" key="5">
    <source>
        <dbReference type="Proteomes" id="UP000646877"/>
    </source>
</evidence>
<evidence type="ECO:0000313" key="4">
    <source>
        <dbReference type="EMBL" id="WOX30700.1"/>
    </source>
</evidence>
<evidence type="ECO:0000259" key="2">
    <source>
        <dbReference type="Pfam" id="PF12697"/>
    </source>
</evidence>
<keyword evidence="6" id="KW-1185">Reference proteome</keyword>
<evidence type="ECO:0000313" key="3">
    <source>
        <dbReference type="EMBL" id="NLR21064.1"/>
    </source>
</evidence>
<accession>A0A8I2KKZ7</accession>
<proteinExistence type="predicted"/>
<feature type="signal peptide" evidence="1">
    <location>
        <begin position="1"/>
        <end position="18"/>
    </location>
</feature>
<reference evidence="4 6" key="2">
    <citation type="submission" date="2023-10" db="EMBL/GenBank/DDBJ databases">
        <title>To unveil natural product biosynthetic capacity in Pseudoalteromonas.</title>
        <authorList>
            <person name="Wang J."/>
        </authorList>
    </citation>
    <scope>NUCLEOTIDE SEQUENCE [LARGE SCALE GENOMIC DNA]</scope>
    <source>
        <strain evidence="4 6">DSM 15914</strain>
    </source>
</reference>
<name>A0A8I2KKZ7_9GAMM</name>
<organism evidence="3 5">
    <name type="scientific">Pseudoalteromonas maricaloris</name>
    <dbReference type="NCBI Taxonomy" id="184924"/>
    <lineage>
        <taxon>Bacteria</taxon>
        <taxon>Pseudomonadati</taxon>
        <taxon>Pseudomonadota</taxon>
        <taxon>Gammaproteobacteria</taxon>
        <taxon>Alteromonadales</taxon>
        <taxon>Pseudoalteromonadaceae</taxon>
        <taxon>Pseudoalteromonas</taxon>
    </lineage>
</organism>
<dbReference type="Proteomes" id="UP001304419">
    <property type="component" value="Chromosome 2"/>
</dbReference>